<dbReference type="InterPro" id="IPR027623">
    <property type="entry name" value="AmmeMemoSam_A"/>
</dbReference>
<sequence>MEPKPSIEVDERLGQVLLAHARAAITEHLTGRRLSRPEDPRLDEPGATFVTLTEEGELRGCIGSVRAQRPLRQDIAENAIAAATRDPRFPPVTPDELPLIRIEVSLLSPLEFLEFRDEEELLAQLRPGIDGLMIFSGCNAATFLPQVWEEIPDPHHFLAALKLKAGLDPRRPARNLMAARYTVAKWKEPLPVGAVR</sequence>
<dbReference type="NCBIfam" id="TIGR00296">
    <property type="entry name" value="TIGR00296 family protein"/>
    <property type="match status" value="1"/>
</dbReference>
<dbReference type="Gene3D" id="3.30.700.20">
    <property type="entry name" value="Hypothetical protein ph0010, domain 1"/>
    <property type="match status" value="1"/>
</dbReference>
<dbReference type="PROSITE" id="PS51112">
    <property type="entry name" value="AMMECR1"/>
    <property type="match status" value="1"/>
</dbReference>
<protein>
    <submittedName>
        <fullName evidence="2">Uncharacterized protein, PH0010 family/AmmeMemoRadiSam system protein A</fullName>
    </submittedName>
</protein>
<dbReference type="NCBIfam" id="TIGR04335">
    <property type="entry name" value="AmmeMemoSam_A"/>
    <property type="match status" value="1"/>
</dbReference>
<evidence type="ECO:0000313" key="2">
    <source>
        <dbReference type="EMBL" id="CUB07443.1"/>
    </source>
</evidence>
<dbReference type="InterPro" id="IPR027485">
    <property type="entry name" value="AMMECR1_N"/>
</dbReference>
<dbReference type="Gene3D" id="3.30.1490.150">
    <property type="entry name" value="Hypothetical protein ph0010, domain 2"/>
    <property type="match status" value="1"/>
</dbReference>
<dbReference type="AlphaFoldDB" id="A0A0K6IWH7"/>
<dbReference type="Proteomes" id="UP000182108">
    <property type="component" value="Unassembled WGS sequence"/>
</dbReference>
<proteinExistence type="predicted"/>
<dbReference type="SUPFAM" id="SSF143447">
    <property type="entry name" value="AMMECR1-like"/>
    <property type="match status" value="1"/>
</dbReference>
<evidence type="ECO:0000313" key="3">
    <source>
        <dbReference type="Proteomes" id="UP000182108"/>
    </source>
</evidence>
<organism evidence="2 3">
    <name type="scientific">Tepidiphilus thermophilus</name>
    <dbReference type="NCBI Taxonomy" id="876478"/>
    <lineage>
        <taxon>Bacteria</taxon>
        <taxon>Pseudomonadati</taxon>
        <taxon>Pseudomonadota</taxon>
        <taxon>Hydrogenophilia</taxon>
        <taxon>Hydrogenophilales</taxon>
        <taxon>Hydrogenophilaceae</taxon>
        <taxon>Tepidiphilus</taxon>
    </lineage>
</organism>
<name>A0A0K6IWH7_9PROT</name>
<dbReference type="InterPro" id="IPR036071">
    <property type="entry name" value="AMMECR1_dom_sf"/>
</dbReference>
<evidence type="ECO:0000259" key="1">
    <source>
        <dbReference type="PROSITE" id="PS51112"/>
    </source>
</evidence>
<dbReference type="PANTHER" id="PTHR13016:SF0">
    <property type="entry name" value="AMME SYNDROME CANDIDATE GENE 1 PROTEIN"/>
    <property type="match status" value="1"/>
</dbReference>
<dbReference type="InterPro" id="IPR002733">
    <property type="entry name" value="AMMECR1_domain"/>
</dbReference>
<dbReference type="RefSeq" id="WP_055423727.1">
    <property type="nucleotide sequence ID" value="NZ_CYHH01000007.1"/>
</dbReference>
<gene>
    <name evidence="2" type="ORF">Ga0061068_10783</name>
</gene>
<dbReference type="OrthoDB" id="9782820at2"/>
<reference evidence="3" key="1">
    <citation type="submission" date="2015-08" db="EMBL/GenBank/DDBJ databases">
        <authorList>
            <person name="Babu N.S."/>
            <person name="Beckwith C.J."/>
            <person name="Beseler K.G."/>
            <person name="Brison A."/>
            <person name="Carone J.V."/>
            <person name="Caskin T.P."/>
            <person name="Diamond M."/>
            <person name="Durham M.E."/>
            <person name="Foxe J.M."/>
            <person name="Go M."/>
            <person name="Henderson B.A."/>
            <person name="Jones I.B."/>
            <person name="McGettigan J.A."/>
            <person name="Micheletti S.J."/>
            <person name="Nasrallah M.E."/>
            <person name="Ortiz D."/>
            <person name="Piller C.R."/>
            <person name="Privatt S.R."/>
            <person name="Schneider S.L."/>
            <person name="Sharp S."/>
            <person name="Smith T.C."/>
            <person name="Stanton J.D."/>
            <person name="Ullery H.E."/>
            <person name="Wilson R.J."/>
            <person name="Serrano M.G."/>
            <person name="Buck G."/>
            <person name="Lee V."/>
            <person name="Wang Y."/>
            <person name="Carvalho R."/>
            <person name="Voegtly L."/>
            <person name="Shi R."/>
            <person name="Duckworth R."/>
            <person name="Johnson A."/>
            <person name="Loviza R."/>
            <person name="Walstead R."/>
            <person name="Shah Z."/>
            <person name="Kiflezghi M."/>
            <person name="Wade K."/>
            <person name="Ball S.L."/>
            <person name="Bradley K.W."/>
            <person name="Asai D.J."/>
            <person name="Bowman C.A."/>
            <person name="Russell D.A."/>
            <person name="Pope W.H."/>
            <person name="Jacobs-Sera D."/>
            <person name="Hendrix R.W."/>
            <person name="Hatfull G.F."/>
        </authorList>
    </citation>
    <scope>NUCLEOTIDE SEQUENCE [LARGE SCALE GENOMIC DNA]</scope>
    <source>
        <strain evidence="3">JCM 19170</strain>
    </source>
</reference>
<dbReference type="PANTHER" id="PTHR13016">
    <property type="entry name" value="AMMECR1 HOMOLOG"/>
    <property type="match status" value="1"/>
</dbReference>
<dbReference type="EMBL" id="CYHH01000007">
    <property type="protein sequence ID" value="CUB07443.1"/>
    <property type="molecule type" value="Genomic_DNA"/>
</dbReference>
<accession>A0A0K6IWH7</accession>
<feature type="domain" description="AMMECR1" evidence="1">
    <location>
        <begin position="12"/>
        <end position="196"/>
    </location>
</feature>
<dbReference type="Pfam" id="PF01871">
    <property type="entry name" value="AMMECR1"/>
    <property type="match status" value="1"/>
</dbReference>
<dbReference type="InterPro" id="IPR023473">
    <property type="entry name" value="AMMECR1"/>
</dbReference>
<keyword evidence="3" id="KW-1185">Reference proteome</keyword>